<proteinExistence type="predicted"/>
<protein>
    <submittedName>
        <fullName evidence="2">Uncharacterized protein</fullName>
    </submittedName>
</protein>
<keyword evidence="1" id="KW-0472">Membrane</keyword>
<sequence length="71" mass="7745">MELSLAFTSCRTEAKEVGKPGSGSLSMVVAFAALSAALLPWIPTRLKITICASLLRRRPGPGRRRWETDCI</sequence>
<evidence type="ECO:0000313" key="2">
    <source>
        <dbReference type="EMBL" id="KAG0143238.1"/>
    </source>
</evidence>
<dbReference type="EMBL" id="MU167324">
    <property type="protein sequence ID" value="KAG0143238.1"/>
    <property type="molecule type" value="Genomic_DNA"/>
</dbReference>
<gene>
    <name evidence="2" type="ORF">CROQUDRAFT_96516</name>
</gene>
<name>A0A9P6NFV6_9BASI</name>
<feature type="transmembrane region" description="Helical" evidence="1">
    <location>
        <begin position="24"/>
        <end position="42"/>
    </location>
</feature>
<dbReference type="AlphaFoldDB" id="A0A9P6NFV6"/>
<keyword evidence="1" id="KW-0812">Transmembrane</keyword>
<reference evidence="2" key="1">
    <citation type="submission" date="2013-11" db="EMBL/GenBank/DDBJ databases">
        <title>Genome sequence of the fusiform rust pathogen reveals effectors for host alternation and coevolution with pine.</title>
        <authorList>
            <consortium name="DOE Joint Genome Institute"/>
            <person name="Smith K."/>
            <person name="Pendleton A."/>
            <person name="Kubisiak T."/>
            <person name="Anderson C."/>
            <person name="Salamov A."/>
            <person name="Aerts A."/>
            <person name="Riley R."/>
            <person name="Clum A."/>
            <person name="Lindquist E."/>
            <person name="Ence D."/>
            <person name="Campbell M."/>
            <person name="Kronenberg Z."/>
            <person name="Feau N."/>
            <person name="Dhillon B."/>
            <person name="Hamelin R."/>
            <person name="Burleigh J."/>
            <person name="Smith J."/>
            <person name="Yandell M."/>
            <person name="Nelson C."/>
            <person name="Grigoriev I."/>
            <person name="Davis J."/>
        </authorList>
    </citation>
    <scope>NUCLEOTIDE SEQUENCE</scope>
    <source>
        <strain evidence="2">G11</strain>
    </source>
</reference>
<dbReference type="Proteomes" id="UP000886653">
    <property type="component" value="Unassembled WGS sequence"/>
</dbReference>
<keyword evidence="1" id="KW-1133">Transmembrane helix</keyword>
<comment type="caution">
    <text evidence="2">The sequence shown here is derived from an EMBL/GenBank/DDBJ whole genome shotgun (WGS) entry which is preliminary data.</text>
</comment>
<keyword evidence="3" id="KW-1185">Reference proteome</keyword>
<accession>A0A9P6NFV6</accession>
<evidence type="ECO:0000256" key="1">
    <source>
        <dbReference type="SAM" id="Phobius"/>
    </source>
</evidence>
<organism evidence="2 3">
    <name type="scientific">Cronartium quercuum f. sp. fusiforme G11</name>
    <dbReference type="NCBI Taxonomy" id="708437"/>
    <lineage>
        <taxon>Eukaryota</taxon>
        <taxon>Fungi</taxon>
        <taxon>Dikarya</taxon>
        <taxon>Basidiomycota</taxon>
        <taxon>Pucciniomycotina</taxon>
        <taxon>Pucciniomycetes</taxon>
        <taxon>Pucciniales</taxon>
        <taxon>Coleosporiaceae</taxon>
        <taxon>Cronartium</taxon>
    </lineage>
</organism>
<evidence type="ECO:0000313" key="3">
    <source>
        <dbReference type="Proteomes" id="UP000886653"/>
    </source>
</evidence>